<dbReference type="KEGG" id="hdi:HDIA_3878"/>
<dbReference type="Proteomes" id="UP000223606">
    <property type="component" value="Chromosome 1"/>
</dbReference>
<dbReference type="AlphaFoldDB" id="A0A2C9DB67"/>
<accession>A0A2C9DB67</accession>
<evidence type="ECO:0000313" key="2">
    <source>
        <dbReference type="Proteomes" id="UP000223606"/>
    </source>
</evidence>
<proteinExistence type="predicted"/>
<sequence length="88" mass="9550">MSDAFDDRFFKVLHEVAARHLPPADPCLSALDGALNADDPEARLAAREALNALEATVRDQILMETHRTLAMDAASILAQWTAPAGSRH</sequence>
<name>A0A2C9DB67_9HYPH</name>
<keyword evidence="2" id="KW-1185">Reference proteome</keyword>
<dbReference type="OrthoDB" id="7876886at2"/>
<dbReference type="RefSeq" id="WP_157775742.1">
    <property type="nucleotide sequence ID" value="NZ_LT960614.1"/>
</dbReference>
<evidence type="ECO:0000313" key="1">
    <source>
        <dbReference type="EMBL" id="SON57419.1"/>
    </source>
</evidence>
<protein>
    <submittedName>
        <fullName evidence="1">Uncharacterized protein</fullName>
    </submittedName>
</protein>
<organism evidence="1 2">
    <name type="scientific">Hartmannibacter diazotrophicus</name>
    <dbReference type="NCBI Taxonomy" id="1482074"/>
    <lineage>
        <taxon>Bacteria</taxon>
        <taxon>Pseudomonadati</taxon>
        <taxon>Pseudomonadota</taxon>
        <taxon>Alphaproteobacteria</taxon>
        <taxon>Hyphomicrobiales</taxon>
        <taxon>Pleomorphomonadaceae</taxon>
        <taxon>Hartmannibacter</taxon>
    </lineage>
</organism>
<gene>
    <name evidence="1" type="ORF">HDIA_3878</name>
</gene>
<dbReference type="EMBL" id="LT960614">
    <property type="protein sequence ID" value="SON57419.1"/>
    <property type="molecule type" value="Genomic_DNA"/>
</dbReference>
<reference evidence="2" key="1">
    <citation type="submission" date="2017-09" db="EMBL/GenBank/DDBJ databases">
        <title>Genome sequence of Nannocystis excedens DSM 71.</title>
        <authorList>
            <person name="Blom J."/>
        </authorList>
    </citation>
    <scope>NUCLEOTIDE SEQUENCE [LARGE SCALE GENOMIC DNA]</scope>
    <source>
        <strain evidence="2">type strain: E19</strain>
    </source>
</reference>